<dbReference type="PANTHER" id="PTHR22367:SF2">
    <property type="entry name" value="COILED-COIL DOMAIN-CONTAINING PROTEIN 14"/>
    <property type="match status" value="1"/>
</dbReference>
<reference evidence="3 4" key="1">
    <citation type="submission" date="2018-04" db="EMBL/GenBank/DDBJ databases">
        <title>The genome of golden apple snail Pomacea canaliculata provides insight into stress tolerance and invasive adaptation.</title>
        <authorList>
            <person name="Liu C."/>
            <person name="Liu B."/>
            <person name="Ren Y."/>
            <person name="Zhang Y."/>
            <person name="Wang H."/>
            <person name="Li S."/>
            <person name="Jiang F."/>
            <person name="Yin L."/>
            <person name="Zhang G."/>
            <person name="Qian W."/>
            <person name="Fan W."/>
        </authorList>
    </citation>
    <scope>NUCLEOTIDE SEQUENCE [LARGE SCALE GENOMIC DNA]</scope>
    <source>
        <strain evidence="3">SZHN2017</strain>
        <tissue evidence="3">Muscle</tissue>
    </source>
</reference>
<evidence type="ECO:0008006" key="5">
    <source>
        <dbReference type="Google" id="ProtNLM"/>
    </source>
</evidence>
<dbReference type="AlphaFoldDB" id="A0A2T7PW91"/>
<organism evidence="3 4">
    <name type="scientific">Pomacea canaliculata</name>
    <name type="common">Golden apple snail</name>
    <dbReference type="NCBI Taxonomy" id="400727"/>
    <lineage>
        <taxon>Eukaryota</taxon>
        <taxon>Metazoa</taxon>
        <taxon>Spiralia</taxon>
        <taxon>Lophotrochozoa</taxon>
        <taxon>Mollusca</taxon>
        <taxon>Gastropoda</taxon>
        <taxon>Caenogastropoda</taxon>
        <taxon>Architaenioglossa</taxon>
        <taxon>Ampullarioidea</taxon>
        <taxon>Ampullariidae</taxon>
        <taxon>Pomacea</taxon>
    </lineage>
</organism>
<accession>A0A2T7PW91</accession>
<protein>
    <recommendedName>
        <fullName evidence="5">Coiled-coil domain-containing protein 14</fullName>
    </recommendedName>
</protein>
<sequence>MPLKTKKPLPVTKLGHNLKANTKKVTVAGRIFSKQGNGSKKQEKKKPRTKAGYSLYSSESSEQHTSNSRTSAQDTCAKFTTLVENWMAHQNDSQEVYGLHNIQASDIVHDRTPFNRRLVSSTPDPEKLLEELPGDQQFIPERDSSNLPKAGSMEAPSKTHSCDMQLGAVLTDSHRQLLRQQIDTMLLADGYEELILKQQQKNSKWQKEMPFERNSKSTEMWDTNDDNPKKTYVSSSKLKCQNKSNPVTADSRPLDVSLMSAAATWQHMVKEKTLQTRSSDIGVFHHFLHRDSSISGPPSAFVQDQSSEHVVNSGRVFVPQSDGSFAPNISTGFTPAFEQKGISTHTLARSFTSSPNFQPLSVKIDGKTGDKCVGFVTPDFHPQPGLLHVPTPACSPLKLEHSRDPSTNNIPQKKALSLKDSGIKSATVQEMETPCSIPELSVSSFDFNAQGFHAAAVCVEDLPSPRSRAILGRDSEGALAAGNNNASLGKLLQSAHTSTSKMAEKQKVDSKENYTCDGYYINKSEQDHIEDISSLPTPRAFIPTPMHSPDRQKPELEHLHCLDLHLNKNNNSDSLVVDYCEGHGEQQGGKETNGRRPLRREGLAHFTLQFPGQIKSVREALADDFEESTCRNSAATEDDHDEMEPQNPACTPVSSSVYNSRDVVNGPRRLRQLMFELHQTCAIDGDLEICQLVQEISNLIESLPQLKITFNLQAEIDLAMQPLRIDNSQLRRRLRILNQQLKERERREREGCSPGMEFEMLHLQTENASLLRQLKEERDECKKLNHHITEQQRQTDKVNKELQLLKTKISEMEHGKLIERQEQTQGIKGLHQELEMMSRRNESLQMKLASADRENSILHLNIRQHDMEIARLQTILGNLKQGVCDVLQFFDQNVGSHDTTDIGLQKLLSFLKASSQTHKVATSDFTLADDGLIDQTGNNYRRKEQRPSKTGDDGDHSKKTKTSLLPSTLTIAALAAHNEHQKITQVHKKNPSFHSWDGAMSAHCSPPDTSLPYHSDPESVAFPRLVNGTDFKVPSSYQGKADNQNKGFDKHGVLVEDRSKQKESVCNTESSLDSVRPKTLFETVESPSIDVQDRTVTQDSKKLASCTRYSVTDYFKKYPASRQTTDQLDKFCSDTQDGCRSTESKTNPISSPKGISVDKLHVPVSSPNSSAGIDASEITQQDFFAGTELDMSLSTIPDEASSLATGITMTSMSTAMSLDDRVFREGIAALDKNIAKVHEALQRTKKMFS</sequence>
<feature type="region of interest" description="Disordered" evidence="2">
    <location>
        <begin position="1"/>
        <end position="72"/>
    </location>
</feature>
<name>A0A2T7PW91_POMCA</name>
<dbReference type="EMBL" id="PZQS01000001">
    <property type="protein sequence ID" value="PVD37696.1"/>
    <property type="molecule type" value="Genomic_DNA"/>
</dbReference>
<keyword evidence="1" id="KW-0175">Coiled coil</keyword>
<evidence type="ECO:0000256" key="1">
    <source>
        <dbReference type="SAM" id="Coils"/>
    </source>
</evidence>
<proteinExistence type="predicted"/>
<evidence type="ECO:0000256" key="2">
    <source>
        <dbReference type="SAM" id="MobiDB-lite"/>
    </source>
</evidence>
<dbReference type="OMA" id="ICAIDGD"/>
<dbReference type="GO" id="GO:0034451">
    <property type="term" value="C:centriolar satellite"/>
    <property type="evidence" value="ECO:0007669"/>
    <property type="project" value="TreeGrafter"/>
</dbReference>
<comment type="caution">
    <text evidence="3">The sequence shown here is derived from an EMBL/GenBank/DDBJ whole genome shotgun (WGS) entry which is preliminary data.</text>
</comment>
<evidence type="ECO:0000313" key="4">
    <source>
        <dbReference type="Proteomes" id="UP000245119"/>
    </source>
</evidence>
<keyword evidence="4" id="KW-1185">Reference proteome</keyword>
<feature type="region of interest" description="Disordered" evidence="2">
    <location>
        <begin position="933"/>
        <end position="962"/>
    </location>
</feature>
<feature type="coiled-coil region" evidence="1">
    <location>
        <begin position="727"/>
        <end position="854"/>
    </location>
</feature>
<dbReference type="PANTHER" id="PTHR22367">
    <property type="entry name" value="COILED-COIL DOMAIN-CONTAINING PROTEIN 14"/>
    <property type="match status" value="1"/>
</dbReference>
<feature type="compositionally biased region" description="Basic and acidic residues" evidence="2">
    <location>
        <begin position="205"/>
        <end position="216"/>
    </location>
</feature>
<dbReference type="STRING" id="400727.A0A2T7PW91"/>
<dbReference type="InterPro" id="IPR029343">
    <property type="entry name" value="CCDC14"/>
</dbReference>
<feature type="region of interest" description="Disordered" evidence="2">
    <location>
        <begin position="205"/>
        <end position="228"/>
    </location>
</feature>
<feature type="region of interest" description="Disordered" evidence="2">
    <location>
        <begin position="120"/>
        <end position="160"/>
    </location>
</feature>
<dbReference type="Pfam" id="PF15254">
    <property type="entry name" value="CCDC14"/>
    <property type="match status" value="1"/>
</dbReference>
<dbReference type="Proteomes" id="UP000245119">
    <property type="component" value="Linkage Group LG1"/>
</dbReference>
<feature type="compositionally biased region" description="Basic and acidic residues" evidence="2">
    <location>
        <begin position="941"/>
        <end position="957"/>
    </location>
</feature>
<dbReference type="GO" id="GO:0071539">
    <property type="term" value="P:protein localization to centrosome"/>
    <property type="evidence" value="ECO:0007669"/>
    <property type="project" value="TreeGrafter"/>
</dbReference>
<dbReference type="OrthoDB" id="10014807at2759"/>
<feature type="compositionally biased region" description="Low complexity" evidence="2">
    <location>
        <begin position="54"/>
        <end position="68"/>
    </location>
</feature>
<evidence type="ECO:0000313" key="3">
    <source>
        <dbReference type="EMBL" id="PVD37696.1"/>
    </source>
</evidence>
<gene>
    <name evidence="3" type="ORF">C0Q70_00296</name>
</gene>
<feature type="region of interest" description="Disordered" evidence="2">
    <location>
        <begin position="630"/>
        <end position="650"/>
    </location>
</feature>